<dbReference type="InterPro" id="IPR036563">
    <property type="entry name" value="MoaE_sf"/>
</dbReference>
<evidence type="ECO:0000313" key="2">
    <source>
        <dbReference type="Proteomes" id="UP001626550"/>
    </source>
</evidence>
<evidence type="ECO:0000313" key="1">
    <source>
        <dbReference type="EMBL" id="KAL3310129.1"/>
    </source>
</evidence>
<dbReference type="EMBL" id="JBJKFK010003218">
    <property type="protein sequence ID" value="KAL3310129.1"/>
    <property type="molecule type" value="Genomic_DNA"/>
</dbReference>
<proteinExistence type="predicted"/>
<dbReference type="Proteomes" id="UP001626550">
    <property type="component" value="Unassembled WGS sequence"/>
</dbReference>
<dbReference type="Pfam" id="PF02391">
    <property type="entry name" value="MoaE"/>
    <property type="match status" value="1"/>
</dbReference>
<dbReference type="Gene3D" id="3.90.1170.40">
    <property type="entry name" value="Molybdopterin biosynthesis MoaE subunit"/>
    <property type="match status" value="1"/>
</dbReference>
<dbReference type="GO" id="GO:0032324">
    <property type="term" value="P:molybdopterin cofactor biosynthetic process"/>
    <property type="evidence" value="ECO:0007669"/>
    <property type="project" value="UniProtKB-ARBA"/>
</dbReference>
<keyword evidence="2" id="KW-1185">Reference proteome</keyword>
<name>A0ABD2PS01_9PLAT</name>
<gene>
    <name evidence="1" type="primary">MOCS2_2</name>
    <name evidence="1" type="ORF">Ciccas_011310</name>
</gene>
<sequence>MSDRVLCFLTNEPIDVIPLIKFVTDPKCGAISTFMGVTRDNFEEKQVLSLQYEAHERMALKELDELALKVAQEQSSCKVVLVHRLGEVPISETSLCVMVSSAHRRHALESVSSLVDAIKSRVPIWKKELYTNGTSTWKENSECFWTK</sequence>
<dbReference type="PANTHER" id="PTHR23404">
    <property type="entry name" value="MOLYBDOPTERIN SYNTHASE RELATED"/>
    <property type="match status" value="1"/>
</dbReference>
<dbReference type="SUPFAM" id="SSF54690">
    <property type="entry name" value="Molybdopterin synthase subunit MoaE"/>
    <property type="match status" value="1"/>
</dbReference>
<reference evidence="1 2" key="1">
    <citation type="submission" date="2024-11" db="EMBL/GenBank/DDBJ databases">
        <title>Adaptive evolution of stress response genes in parasites aligns with host niche diversity.</title>
        <authorList>
            <person name="Hahn C."/>
            <person name="Resl P."/>
        </authorList>
    </citation>
    <scope>NUCLEOTIDE SEQUENCE [LARGE SCALE GENOMIC DNA]</scope>
    <source>
        <strain evidence="1">EGGRZ-B1_66</strain>
        <tissue evidence="1">Body</tissue>
    </source>
</reference>
<dbReference type="AlphaFoldDB" id="A0ABD2PS01"/>
<dbReference type="InterPro" id="IPR003448">
    <property type="entry name" value="Mopterin_biosynth_MoaE"/>
</dbReference>
<accession>A0ABD2PS01</accession>
<organism evidence="1 2">
    <name type="scientific">Cichlidogyrus casuarinus</name>
    <dbReference type="NCBI Taxonomy" id="1844966"/>
    <lineage>
        <taxon>Eukaryota</taxon>
        <taxon>Metazoa</taxon>
        <taxon>Spiralia</taxon>
        <taxon>Lophotrochozoa</taxon>
        <taxon>Platyhelminthes</taxon>
        <taxon>Monogenea</taxon>
        <taxon>Monopisthocotylea</taxon>
        <taxon>Dactylogyridea</taxon>
        <taxon>Ancyrocephalidae</taxon>
        <taxon>Cichlidogyrus</taxon>
    </lineage>
</organism>
<protein>
    <submittedName>
        <fullName evidence="1">Molybdopterin synthase catalytic subunit</fullName>
    </submittedName>
</protein>
<dbReference type="CDD" id="cd00756">
    <property type="entry name" value="MoaE"/>
    <property type="match status" value="1"/>
</dbReference>
<comment type="caution">
    <text evidence="1">The sequence shown here is derived from an EMBL/GenBank/DDBJ whole genome shotgun (WGS) entry which is preliminary data.</text>
</comment>